<reference evidence="1 2" key="1">
    <citation type="submission" date="2019-07" db="EMBL/GenBank/DDBJ databases">
        <title>Allobacillus sp. nov. SKP isolated from shrimp paste of Euphausiacea.</title>
        <authorList>
            <person name="Kanchanasin P."/>
            <person name="Tanasupawat S."/>
            <person name="Shi W."/>
            <person name="Wu L."/>
            <person name="Ma J."/>
        </authorList>
    </citation>
    <scope>NUCLEOTIDE SEQUENCE [LARGE SCALE GENOMIC DNA]</scope>
    <source>
        <strain evidence="1 2">SKP4-8</strain>
    </source>
</reference>
<proteinExistence type="predicted"/>
<gene>
    <name evidence="1" type="ORF">FPQ13_03670</name>
</gene>
<protein>
    <recommendedName>
        <fullName evidence="3">YviE</fullName>
    </recommendedName>
</protein>
<dbReference type="Proteomes" id="UP000316425">
    <property type="component" value="Unassembled WGS sequence"/>
</dbReference>
<accession>A0A556PQX8</accession>
<name>A0A556PQX8_9BACI</name>
<keyword evidence="2" id="KW-1185">Reference proteome</keyword>
<evidence type="ECO:0008006" key="3">
    <source>
        <dbReference type="Google" id="ProtNLM"/>
    </source>
</evidence>
<evidence type="ECO:0000313" key="1">
    <source>
        <dbReference type="EMBL" id="TSJ66803.1"/>
    </source>
</evidence>
<evidence type="ECO:0000313" key="2">
    <source>
        <dbReference type="Proteomes" id="UP000316425"/>
    </source>
</evidence>
<sequence>MQFPRLSIQSQSSLLGMKTQLASQQIQQPKADMQIQQPKADLSIKTRPGKLSIDQSKAWADMGKFGALEATKKAANQGKKAVMEAISQKASEGNQLMKIENGGNVIASLSKQQTMADVKPAALDWIPSHFSVKTNYTPADVNISAQARQPVIQATPQKVVHEYQPGNVYVYVRQPADLQIKFEA</sequence>
<dbReference type="RefSeq" id="WP_144087964.1">
    <property type="nucleotide sequence ID" value="NZ_VMHE01000003.1"/>
</dbReference>
<dbReference type="InterPro" id="IPR045527">
    <property type="entry name" value="DUF6470"/>
</dbReference>
<comment type="caution">
    <text evidence="1">The sequence shown here is derived from an EMBL/GenBank/DDBJ whole genome shotgun (WGS) entry which is preliminary data.</text>
</comment>
<dbReference type="OrthoDB" id="2112831at2"/>
<organism evidence="1 2">
    <name type="scientific">Allobacillus salarius</name>
    <dbReference type="NCBI Taxonomy" id="1955272"/>
    <lineage>
        <taxon>Bacteria</taxon>
        <taxon>Bacillati</taxon>
        <taxon>Bacillota</taxon>
        <taxon>Bacilli</taxon>
        <taxon>Bacillales</taxon>
        <taxon>Bacillaceae</taxon>
        <taxon>Allobacillus</taxon>
    </lineage>
</organism>
<dbReference type="EMBL" id="VMHE01000003">
    <property type="protein sequence ID" value="TSJ66803.1"/>
    <property type="molecule type" value="Genomic_DNA"/>
</dbReference>
<dbReference type="Pfam" id="PF20074">
    <property type="entry name" value="DUF6470"/>
    <property type="match status" value="1"/>
</dbReference>
<dbReference type="AlphaFoldDB" id="A0A556PQX8"/>